<dbReference type="EMBL" id="CP003219">
    <property type="protein sequence ID" value="AEW93297.1"/>
    <property type="molecule type" value="Genomic_DNA"/>
</dbReference>
<dbReference type="GO" id="GO:0004252">
    <property type="term" value="F:serine-type endopeptidase activity"/>
    <property type="evidence" value="ECO:0007669"/>
    <property type="project" value="InterPro"/>
</dbReference>
<keyword evidence="4" id="KW-0378">Hydrolase</keyword>
<dbReference type="InterPro" id="IPR001316">
    <property type="entry name" value="Pept_S1A_streptogrisin"/>
</dbReference>
<dbReference type="GO" id="GO:0005576">
    <property type="term" value="C:extracellular region"/>
    <property type="evidence" value="ECO:0007669"/>
    <property type="project" value="InterPro"/>
</dbReference>
<dbReference type="PROSITE" id="PS00135">
    <property type="entry name" value="TRYPSIN_SER"/>
    <property type="match status" value="1"/>
</dbReference>
<dbReference type="Proteomes" id="UP000007842">
    <property type="component" value="Chromosome"/>
</dbReference>
<evidence type="ECO:0000256" key="7">
    <source>
        <dbReference type="ARBA" id="ARBA00023157"/>
    </source>
</evidence>
<dbReference type="Gene3D" id="3.30.300.50">
    <property type="match status" value="1"/>
</dbReference>
<evidence type="ECO:0000256" key="6">
    <source>
        <dbReference type="ARBA" id="ARBA00023145"/>
    </source>
</evidence>
<dbReference type="HOGENOM" id="CLU_030648_2_0_11"/>
<dbReference type="PATRIC" id="fig|1003195.29.peg.937"/>
<dbReference type="GO" id="GO:0006508">
    <property type="term" value="P:proteolysis"/>
    <property type="evidence" value="ECO:0007669"/>
    <property type="project" value="UniProtKB-KW"/>
</dbReference>
<gene>
    <name evidence="12" type="ordered locus">SCATT_09260</name>
</gene>
<dbReference type="InterPro" id="IPR033116">
    <property type="entry name" value="TRYPSIN_SER"/>
</dbReference>
<evidence type="ECO:0000313" key="13">
    <source>
        <dbReference type="Proteomes" id="UP000007842"/>
    </source>
</evidence>
<feature type="active site" description="Charge relay system" evidence="8">
    <location>
        <position position="247"/>
    </location>
</feature>
<evidence type="ECO:0000256" key="1">
    <source>
        <dbReference type="ARBA" id="ARBA00007664"/>
    </source>
</evidence>
<feature type="domain" description="Peptidase S1" evidence="10">
    <location>
        <begin position="194"/>
        <end position="364"/>
    </location>
</feature>
<evidence type="ECO:0000256" key="4">
    <source>
        <dbReference type="ARBA" id="ARBA00022801"/>
    </source>
</evidence>
<name>G8X1X3_STREN</name>
<feature type="disulfide bond" evidence="9">
    <location>
        <begin position="324"/>
        <end position="351"/>
    </location>
</feature>
<dbReference type="eggNOG" id="COG0265">
    <property type="taxonomic scope" value="Bacteria"/>
</dbReference>
<proteinExistence type="inferred from homology"/>
<evidence type="ECO:0000256" key="5">
    <source>
        <dbReference type="ARBA" id="ARBA00022825"/>
    </source>
</evidence>
<organism evidence="12 13">
    <name type="scientific">Streptantibioticus cattleyicolor (strain ATCC 35852 / DSM 46488 / JCM 4925 / NBRC 14057 / NRRL 8057)</name>
    <name type="common">Streptomyces cattleya</name>
    <dbReference type="NCBI Taxonomy" id="1003195"/>
    <lineage>
        <taxon>Bacteria</taxon>
        <taxon>Bacillati</taxon>
        <taxon>Actinomycetota</taxon>
        <taxon>Actinomycetes</taxon>
        <taxon>Kitasatosporales</taxon>
        <taxon>Streptomycetaceae</taxon>
        <taxon>Streptantibioticus</taxon>
    </lineage>
</organism>
<evidence type="ECO:0000256" key="2">
    <source>
        <dbReference type="ARBA" id="ARBA00022670"/>
    </source>
</evidence>
<feature type="active site" description="Charge relay system" evidence="8">
    <location>
        <position position="330"/>
    </location>
</feature>
<sequence length="374" mass="38241">MTKRRAFVRSAVPTVRRAGPARSGAAVLAVAAVALPAALLPAAHPARGAAPPEPTPVTQAAALKIASDLTARLGDRAAGVYYDATARQLVVNITDPANADTVRAAGAVPRTVKFTTAQLHQATVTLGEQARIPGTAWAVDPRRNKVVITADPTVTGARRTQLDQAVAQLGEKAVLRQGKAVFRPFIAGGDAIYGGVYRCSLGFNVTKGGASYFLTAGHCGNVAASWSDAQAGQPFATTVDSRFPGTDFALVKYDDPQSTAHPSTVDLYGGGTQQITQAAEATVGERVRRSGSTSQVHEGQVTGLDATVNYQEGTVTGLIDTNVCAEPGDSGGSLFDGASAIGLTSGGSGDCTAGGETFYQPVPAALRAEGAQLP</sequence>
<dbReference type="InterPro" id="IPR001254">
    <property type="entry name" value="Trypsin_dom"/>
</dbReference>
<dbReference type="Pfam" id="PF00089">
    <property type="entry name" value="Trypsin"/>
    <property type="match status" value="1"/>
</dbReference>
<evidence type="ECO:0000256" key="8">
    <source>
        <dbReference type="PIRSR" id="PIRSR001134-1"/>
    </source>
</evidence>
<dbReference type="InterPro" id="IPR009003">
    <property type="entry name" value="Peptidase_S1_PA"/>
</dbReference>
<dbReference type="RefSeq" id="WP_014627479.1">
    <property type="nucleotide sequence ID" value="NC_016111.1"/>
</dbReference>
<dbReference type="STRING" id="1003195.SCATT_09260"/>
<dbReference type="Gene3D" id="2.40.10.10">
    <property type="entry name" value="Trypsin-like serine proteases"/>
    <property type="match status" value="2"/>
</dbReference>
<dbReference type="PIRSF" id="PIRSF001134">
    <property type="entry name" value="Streptogrisin"/>
    <property type="match status" value="1"/>
</dbReference>
<evidence type="ECO:0000259" key="11">
    <source>
        <dbReference type="Pfam" id="PF02983"/>
    </source>
</evidence>
<evidence type="ECO:0000256" key="3">
    <source>
        <dbReference type="ARBA" id="ARBA00022729"/>
    </source>
</evidence>
<keyword evidence="6" id="KW-0865">Zymogen</keyword>
<feature type="domain" description="Peptidase S1A alpha-lytic prodomain" evidence="11">
    <location>
        <begin position="115"/>
        <end position="168"/>
    </location>
</feature>
<dbReference type="AlphaFoldDB" id="G8X1X3"/>
<dbReference type="InterPro" id="IPR018114">
    <property type="entry name" value="TRYPSIN_HIS"/>
</dbReference>
<keyword evidence="3" id="KW-0732">Signal</keyword>
<feature type="active site" description="Charge relay system" evidence="8">
    <location>
        <position position="218"/>
    </location>
</feature>
<dbReference type="SUPFAM" id="SSF50494">
    <property type="entry name" value="Trypsin-like serine proteases"/>
    <property type="match status" value="1"/>
</dbReference>
<dbReference type="InterPro" id="IPR004236">
    <property type="entry name" value="Pept_S1_alpha_lytic"/>
</dbReference>
<protein>
    <submittedName>
        <fullName evidence="12">Peptidase alpha-lytic pro domain protein</fullName>
    </submittedName>
</protein>
<dbReference type="PROSITE" id="PS00134">
    <property type="entry name" value="TRYPSIN_HIS"/>
    <property type="match status" value="1"/>
</dbReference>
<keyword evidence="7 9" id="KW-1015">Disulfide bond</keyword>
<keyword evidence="2" id="KW-0645">Protease</keyword>
<accession>G8X1X3</accession>
<dbReference type="PRINTS" id="PR00861">
    <property type="entry name" value="ALYTICPTASE"/>
</dbReference>
<reference evidence="13" key="1">
    <citation type="submission" date="2011-12" db="EMBL/GenBank/DDBJ databases">
        <title>Complete genome sequence of Streptomyces cattleya strain DSM 46488.</title>
        <authorList>
            <person name="Ou H.-Y."/>
            <person name="Li P."/>
            <person name="Zhao C."/>
            <person name="O'Hagan D."/>
            <person name="Deng Z."/>
        </authorList>
    </citation>
    <scope>NUCLEOTIDE SEQUENCE [LARGE SCALE GENOMIC DNA]</scope>
    <source>
        <strain evidence="13">ATCC 35852 / DSM 46488 / JCM 4925 / NBRC 14057 / NRRL 8057</strain>
    </source>
</reference>
<evidence type="ECO:0000256" key="9">
    <source>
        <dbReference type="PIRSR" id="PIRSR001134-2"/>
    </source>
</evidence>
<dbReference type="InterPro" id="IPR035070">
    <property type="entry name" value="Streptogrisin_prodomain"/>
</dbReference>
<evidence type="ECO:0000259" key="10">
    <source>
        <dbReference type="Pfam" id="PF00089"/>
    </source>
</evidence>
<dbReference type="KEGG" id="scy:SCATT_09260"/>
<keyword evidence="5" id="KW-0720">Serine protease</keyword>
<keyword evidence="13" id="KW-1185">Reference proteome</keyword>
<dbReference type="Pfam" id="PF02983">
    <property type="entry name" value="Pro_Al_protease"/>
    <property type="match status" value="1"/>
</dbReference>
<dbReference type="OrthoDB" id="8781117at2"/>
<dbReference type="InterPro" id="IPR043504">
    <property type="entry name" value="Peptidase_S1_PA_chymotrypsin"/>
</dbReference>
<dbReference type="CDD" id="cd21112">
    <property type="entry name" value="alphaLP-like"/>
    <property type="match status" value="1"/>
</dbReference>
<evidence type="ECO:0000313" key="12">
    <source>
        <dbReference type="EMBL" id="AEW93297.1"/>
    </source>
</evidence>
<comment type="similarity">
    <text evidence="1">Belongs to the peptidase S1 family.</text>
</comment>
<feature type="disulfide bond" evidence="9">
    <location>
        <begin position="199"/>
        <end position="219"/>
    </location>
</feature>